<organism evidence="3 4">
    <name type="scientific">Streptosporangium jomthongense</name>
    <dbReference type="NCBI Taxonomy" id="1193683"/>
    <lineage>
        <taxon>Bacteria</taxon>
        <taxon>Bacillati</taxon>
        <taxon>Actinomycetota</taxon>
        <taxon>Actinomycetes</taxon>
        <taxon>Streptosporangiales</taxon>
        <taxon>Streptosporangiaceae</taxon>
        <taxon>Streptosporangium</taxon>
    </lineage>
</organism>
<feature type="signal peptide" evidence="2">
    <location>
        <begin position="1"/>
        <end position="20"/>
    </location>
</feature>
<dbReference type="SUPFAM" id="SSF52266">
    <property type="entry name" value="SGNH hydrolase"/>
    <property type="match status" value="1"/>
</dbReference>
<dbReference type="RefSeq" id="WP_386188644.1">
    <property type="nucleotide sequence ID" value="NZ_JBHSBC010000004.1"/>
</dbReference>
<dbReference type="Proteomes" id="UP001595698">
    <property type="component" value="Unassembled WGS sequence"/>
</dbReference>
<feature type="compositionally biased region" description="Low complexity" evidence="1">
    <location>
        <begin position="416"/>
        <end position="425"/>
    </location>
</feature>
<comment type="caution">
    <text evidence="3">The sequence shown here is derived from an EMBL/GenBank/DDBJ whole genome shotgun (WGS) entry which is preliminary data.</text>
</comment>
<name>A0ABV8EX84_9ACTN</name>
<evidence type="ECO:0000256" key="1">
    <source>
        <dbReference type="SAM" id="MobiDB-lite"/>
    </source>
</evidence>
<sequence length="560" mass="58410">MTVAMLVAGMTWAATGAASAQISPTKPPLDPAGTEKDPPFTLGQIIAEYGNTDLCEPGSGPGGPAFNAFGTQPVPLPGQRVVRIVITGDSYMSGEGTSDYYNKKGVVPPPMIPGPNGPVPAPGYSAEDYQTDWRHRSPNAAVMVAIDQLRRANPDVHFDVRFNASSGASSQHYFVRQLDNENRDNPPQQEGITRETDLVIAGFGGNDVQFGPRVQDMLKGGAAQSAIIRNNLPLLDTSRADETEWADSAPPTPPLQRPLTTPSTLSARYVQLVRAMHASGGSKTRVMLVNYPQSVKAGQLPTGVMGRLLNWHNTNLDQLEPLAGQLTASMRKAMQVLVSHGVQADLLDIQNAFAGHELGSRSPYVRNLAIQAGPTTFNRVQQTAHPTRAGAAVLANYYALMIAAEVGVKAVPEAGAPAPDAPARPCQSSTVWEPPDWTPGDGGSTGGGGGGGGGRGGSPWAPTGVVIGTPPSSWLFPGGGNPSNPGNPGNPNPGTPTGTDHGTVVVLEPVKTVRPGDPVPDPSLLNPFPTGVPNSGGTTATCQQLLYIPCTPTMVKVPMQ</sequence>
<dbReference type="Gene3D" id="3.40.50.1110">
    <property type="entry name" value="SGNH hydrolase"/>
    <property type="match status" value="1"/>
</dbReference>
<feature type="compositionally biased region" description="Gly residues" evidence="1">
    <location>
        <begin position="440"/>
        <end position="457"/>
    </location>
</feature>
<keyword evidence="4" id="KW-1185">Reference proteome</keyword>
<dbReference type="InterPro" id="IPR036514">
    <property type="entry name" value="SGNH_hydro_sf"/>
</dbReference>
<feature type="chain" id="PRO_5046909997" description="SGNH hydrolase-type esterase domain-containing protein" evidence="2">
    <location>
        <begin position="21"/>
        <end position="560"/>
    </location>
</feature>
<proteinExistence type="predicted"/>
<evidence type="ECO:0000313" key="4">
    <source>
        <dbReference type="Proteomes" id="UP001595698"/>
    </source>
</evidence>
<keyword evidence="2" id="KW-0732">Signal</keyword>
<reference evidence="4" key="1">
    <citation type="journal article" date="2019" name="Int. J. Syst. Evol. Microbiol.">
        <title>The Global Catalogue of Microorganisms (GCM) 10K type strain sequencing project: providing services to taxonomists for standard genome sequencing and annotation.</title>
        <authorList>
            <consortium name="The Broad Institute Genomics Platform"/>
            <consortium name="The Broad Institute Genome Sequencing Center for Infectious Disease"/>
            <person name="Wu L."/>
            <person name="Ma J."/>
        </authorList>
    </citation>
    <scope>NUCLEOTIDE SEQUENCE [LARGE SCALE GENOMIC DNA]</scope>
    <source>
        <strain evidence="4">TBRC 7912</strain>
    </source>
</reference>
<dbReference type="EMBL" id="JBHSBC010000004">
    <property type="protein sequence ID" value="MFC3979795.1"/>
    <property type="molecule type" value="Genomic_DNA"/>
</dbReference>
<accession>A0ABV8EX84</accession>
<evidence type="ECO:0000256" key="2">
    <source>
        <dbReference type="SAM" id="SignalP"/>
    </source>
</evidence>
<evidence type="ECO:0000313" key="3">
    <source>
        <dbReference type="EMBL" id="MFC3979795.1"/>
    </source>
</evidence>
<feature type="region of interest" description="Disordered" evidence="1">
    <location>
        <begin position="17"/>
        <end position="40"/>
    </location>
</feature>
<protein>
    <recommendedName>
        <fullName evidence="5">SGNH hydrolase-type esterase domain-containing protein</fullName>
    </recommendedName>
</protein>
<gene>
    <name evidence="3" type="ORF">ACFOYY_06680</name>
</gene>
<evidence type="ECO:0008006" key="5">
    <source>
        <dbReference type="Google" id="ProtNLM"/>
    </source>
</evidence>
<feature type="region of interest" description="Disordered" evidence="1">
    <location>
        <begin position="416"/>
        <end position="500"/>
    </location>
</feature>